<dbReference type="Pfam" id="PF00589">
    <property type="entry name" value="Phage_integrase"/>
    <property type="match status" value="1"/>
</dbReference>
<dbReference type="GO" id="GO:0006310">
    <property type="term" value="P:DNA recombination"/>
    <property type="evidence" value="ECO:0007669"/>
    <property type="project" value="UniProtKB-KW"/>
</dbReference>
<accession>E8X805</accession>
<dbReference type="AlphaFoldDB" id="E8X805"/>
<evidence type="ECO:0000313" key="6">
    <source>
        <dbReference type="Proteomes" id="UP000000343"/>
    </source>
</evidence>
<dbReference type="Gene3D" id="1.10.443.10">
    <property type="entry name" value="Intergrase catalytic core"/>
    <property type="match status" value="1"/>
</dbReference>
<dbReference type="CDD" id="cd00397">
    <property type="entry name" value="DNA_BRE_C"/>
    <property type="match status" value="1"/>
</dbReference>
<keyword evidence="1" id="KW-0159">Chromosome partition</keyword>
<dbReference type="Proteomes" id="UP000000343">
    <property type="component" value="Plasmid pACIX905"/>
</dbReference>
<sequence>MTQKRKPKTRSTRTILRLPDLDHSKSSVLQSLGSAASKRTYGAAIEDFITWYCSEPRLAFGRTVVLRYRYELESRRLAPATINLGLAAVRRLAYEASDNGLLNPDLAAGIRRVKGVKRLGMRLGNWLTADQGKKLLAVPASNSTRDKRDYAVLALLLGCGLRRAELTSLTLGHQQRDGHWAIVNLFGKCGHIRTVPVPSWVKVALDRWVIAASISEGAIFRRVSRTGTVWGPRISEKLVWWIVRRRAETAGIEKLAPHDLRRTCARLCHAAGGELEQIQFLLGHRSAETTERYLGSRQRLASAVNDKIGLEPDSGGP</sequence>
<evidence type="ECO:0000256" key="3">
    <source>
        <dbReference type="ARBA" id="ARBA00023172"/>
    </source>
</evidence>
<dbReference type="InterPro" id="IPR050090">
    <property type="entry name" value="Tyrosine_recombinase_XerCD"/>
</dbReference>
<dbReference type="InterPro" id="IPR002104">
    <property type="entry name" value="Integrase_catalytic"/>
</dbReference>
<organism evidence="6">
    <name type="scientific">Granulicella tundricola (strain ATCC BAA-1859 / DSM 23138 / MP5ACTX9)</name>
    <dbReference type="NCBI Taxonomy" id="1198114"/>
    <lineage>
        <taxon>Bacteria</taxon>
        <taxon>Pseudomonadati</taxon>
        <taxon>Acidobacteriota</taxon>
        <taxon>Terriglobia</taxon>
        <taxon>Terriglobales</taxon>
        <taxon>Acidobacteriaceae</taxon>
        <taxon>Granulicella</taxon>
    </lineage>
</organism>
<keyword evidence="6" id="KW-1185">Reference proteome</keyword>
<dbReference type="InterPro" id="IPR013762">
    <property type="entry name" value="Integrase-like_cat_sf"/>
</dbReference>
<dbReference type="InterPro" id="IPR010998">
    <property type="entry name" value="Integrase_recombinase_N"/>
</dbReference>
<evidence type="ECO:0000256" key="2">
    <source>
        <dbReference type="ARBA" id="ARBA00023125"/>
    </source>
</evidence>
<name>E8X805_GRATM</name>
<keyword evidence="3" id="KW-0233">DNA recombination</keyword>
<dbReference type="GO" id="GO:0007059">
    <property type="term" value="P:chromosome segregation"/>
    <property type="evidence" value="ECO:0007669"/>
    <property type="project" value="UniProtKB-KW"/>
</dbReference>
<gene>
    <name evidence="5" type="ordered locus">AciX9_4659</name>
</gene>
<evidence type="ECO:0000313" key="5">
    <source>
        <dbReference type="EMBL" id="ADW71589.1"/>
    </source>
</evidence>
<dbReference type="Gene3D" id="1.10.150.130">
    <property type="match status" value="1"/>
</dbReference>
<dbReference type="PANTHER" id="PTHR30349">
    <property type="entry name" value="PHAGE INTEGRASE-RELATED"/>
    <property type="match status" value="1"/>
</dbReference>
<keyword evidence="2" id="KW-0238">DNA-binding</keyword>
<evidence type="ECO:0000259" key="4">
    <source>
        <dbReference type="PROSITE" id="PS51898"/>
    </source>
</evidence>
<geneLocation type="plasmid" evidence="5 6">
    <name>pACIX905</name>
</geneLocation>
<dbReference type="InterPro" id="IPR011010">
    <property type="entry name" value="DNA_brk_join_enz"/>
</dbReference>
<dbReference type="EMBL" id="CP002485">
    <property type="protein sequence ID" value="ADW71589.1"/>
    <property type="molecule type" value="Genomic_DNA"/>
</dbReference>
<reference evidence="6" key="1">
    <citation type="submission" date="2011-01" db="EMBL/GenBank/DDBJ databases">
        <title>Complete sequence of plasmid5 of Acidobacterium sp. MP5ACTX9.</title>
        <authorList>
            <consortium name="US DOE Joint Genome Institute"/>
            <person name="Lucas S."/>
            <person name="Copeland A."/>
            <person name="Lapidus A."/>
            <person name="Cheng J.-F."/>
            <person name="Goodwin L."/>
            <person name="Pitluck S."/>
            <person name="Teshima H."/>
            <person name="Detter J.C."/>
            <person name="Han C."/>
            <person name="Tapia R."/>
            <person name="Land M."/>
            <person name="Hauser L."/>
            <person name="Kyrpides N."/>
            <person name="Ivanova N."/>
            <person name="Ovchinnikova G."/>
            <person name="Pagani I."/>
            <person name="Rawat S.R."/>
            <person name="Mannisto M."/>
            <person name="Haggblom M.M."/>
            <person name="Woyke T."/>
        </authorList>
    </citation>
    <scope>NUCLEOTIDE SEQUENCE [LARGE SCALE GENOMIC DNA]</scope>
    <source>
        <strain evidence="6">MP5ACTX9</strain>
        <plasmid evidence="6">Plasmid pACIX905</plasmid>
    </source>
</reference>
<dbReference type="GO" id="GO:0015074">
    <property type="term" value="P:DNA integration"/>
    <property type="evidence" value="ECO:0007669"/>
    <property type="project" value="InterPro"/>
</dbReference>
<dbReference type="PANTHER" id="PTHR30349:SF81">
    <property type="entry name" value="TYROSINE RECOMBINASE XERC"/>
    <property type="match status" value="1"/>
</dbReference>
<proteinExistence type="predicted"/>
<feature type="domain" description="Tyr recombinase" evidence="4">
    <location>
        <begin position="122"/>
        <end position="305"/>
    </location>
</feature>
<dbReference type="RefSeq" id="WP_013573308.1">
    <property type="nucleotide sequence ID" value="NC_015060.1"/>
</dbReference>
<dbReference type="KEGG" id="acm:AciX9_4659"/>
<evidence type="ECO:0000256" key="1">
    <source>
        <dbReference type="ARBA" id="ARBA00022829"/>
    </source>
</evidence>
<keyword evidence="5" id="KW-0614">Plasmid</keyword>
<dbReference type="HOGENOM" id="CLU_027562_9_2_0"/>
<dbReference type="SUPFAM" id="SSF56349">
    <property type="entry name" value="DNA breaking-rejoining enzymes"/>
    <property type="match status" value="1"/>
</dbReference>
<dbReference type="GO" id="GO:0003677">
    <property type="term" value="F:DNA binding"/>
    <property type="evidence" value="ECO:0007669"/>
    <property type="project" value="UniProtKB-KW"/>
</dbReference>
<dbReference type="PROSITE" id="PS51898">
    <property type="entry name" value="TYR_RECOMBINASE"/>
    <property type="match status" value="1"/>
</dbReference>
<dbReference type="OrthoDB" id="107867at2"/>
<protein>
    <submittedName>
        <fullName evidence="5">Integrase family protein</fullName>
    </submittedName>
</protein>